<dbReference type="GO" id="GO:0016020">
    <property type="term" value="C:membrane"/>
    <property type="evidence" value="ECO:0007669"/>
    <property type="project" value="InterPro"/>
</dbReference>
<evidence type="ECO:0000313" key="10">
    <source>
        <dbReference type="Proteomes" id="UP001310890"/>
    </source>
</evidence>
<evidence type="ECO:0000256" key="4">
    <source>
        <dbReference type="ARBA" id="ARBA00022801"/>
    </source>
</evidence>
<dbReference type="GO" id="GO:0005783">
    <property type="term" value="C:endoplasmic reticulum"/>
    <property type="evidence" value="ECO:0007669"/>
    <property type="project" value="TreeGrafter"/>
</dbReference>
<comment type="cofactor">
    <cofactor evidence="1">
        <name>Ca(2+)</name>
        <dbReference type="ChEBI" id="CHEBI:29108"/>
    </cofactor>
</comment>
<accession>A0AAN7TBD1</accession>
<comment type="similarity">
    <text evidence="3 8">Belongs to the glycosyl hydrolase 47 family.</text>
</comment>
<keyword evidence="5 7" id="KW-1015">Disulfide bond</keyword>
<comment type="caution">
    <text evidence="9">The sequence shown here is derived from an EMBL/GenBank/DDBJ whole genome shotgun (WGS) entry which is preliminary data.</text>
</comment>
<dbReference type="Pfam" id="PF01532">
    <property type="entry name" value="Glyco_hydro_47"/>
    <property type="match status" value="1"/>
</dbReference>
<dbReference type="InterPro" id="IPR036026">
    <property type="entry name" value="Seven-hairpin_glycosidases"/>
</dbReference>
<dbReference type="GO" id="GO:0036503">
    <property type="term" value="P:ERAD pathway"/>
    <property type="evidence" value="ECO:0007669"/>
    <property type="project" value="UniProtKB-ARBA"/>
</dbReference>
<feature type="active site" description="Proton donor" evidence="6">
    <location>
        <position position="182"/>
    </location>
</feature>
<reference evidence="9" key="1">
    <citation type="submission" date="2023-08" db="EMBL/GenBank/DDBJ databases">
        <title>Black Yeasts Isolated from many extreme environments.</title>
        <authorList>
            <person name="Coleine C."/>
            <person name="Stajich J.E."/>
            <person name="Selbmann L."/>
        </authorList>
    </citation>
    <scope>NUCLEOTIDE SEQUENCE</scope>
    <source>
        <strain evidence="9">CCFEE 5401</strain>
    </source>
</reference>
<dbReference type="InterPro" id="IPR001382">
    <property type="entry name" value="Glyco_hydro_47"/>
</dbReference>
<dbReference type="Proteomes" id="UP001310890">
    <property type="component" value="Unassembled WGS sequence"/>
</dbReference>
<comment type="pathway">
    <text evidence="2">Protein modification; protein glycosylation.</text>
</comment>
<keyword evidence="8" id="KW-0326">Glycosidase</keyword>
<feature type="active site" evidence="6">
    <location>
        <position position="495"/>
    </location>
</feature>
<evidence type="ECO:0000256" key="3">
    <source>
        <dbReference type="ARBA" id="ARBA00007658"/>
    </source>
</evidence>
<proteinExistence type="inferred from homology"/>
<organism evidence="9 10">
    <name type="scientific">Meristemomyces frigidus</name>
    <dbReference type="NCBI Taxonomy" id="1508187"/>
    <lineage>
        <taxon>Eukaryota</taxon>
        <taxon>Fungi</taxon>
        <taxon>Dikarya</taxon>
        <taxon>Ascomycota</taxon>
        <taxon>Pezizomycotina</taxon>
        <taxon>Dothideomycetes</taxon>
        <taxon>Dothideomycetidae</taxon>
        <taxon>Mycosphaerellales</taxon>
        <taxon>Teratosphaeriaceae</taxon>
        <taxon>Meristemomyces</taxon>
    </lineage>
</organism>
<dbReference type="SUPFAM" id="SSF48225">
    <property type="entry name" value="Seven-hairpin glycosidases"/>
    <property type="match status" value="1"/>
</dbReference>
<feature type="active site" description="Proton donor" evidence="6">
    <location>
        <position position="435"/>
    </location>
</feature>
<protein>
    <recommendedName>
        <fullName evidence="8">alpha-1,2-Mannosidase</fullName>
        <ecNumber evidence="8">3.2.1.-</ecNumber>
    </recommendedName>
</protein>
<dbReference type="PANTHER" id="PTHR11742">
    <property type="entry name" value="MANNOSYL-OLIGOSACCHARIDE ALPHA-1,2-MANNOSIDASE-RELATED"/>
    <property type="match status" value="1"/>
</dbReference>
<name>A0AAN7TBD1_9PEZI</name>
<dbReference type="GO" id="GO:0005509">
    <property type="term" value="F:calcium ion binding"/>
    <property type="evidence" value="ECO:0007669"/>
    <property type="project" value="InterPro"/>
</dbReference>
<dbReference type="GO" id="GO:0004571">
    <property type="term" value="F:mannosyl-oligosaccharide 1,2-alpha-mannosidase activity"/>
    <property type="evidence" value="ECO:0007669"/>
    <property type="project" value="InterPro"/>
</dbReference>
<evidence type="ECO:0000256" key="8">
    <source>
        <dbReference type="RuleBase" id="RU361193"/>
    </source>
</evidence>
<dbReference type="FunFam" id="1.50.10.10:FF:000037">
    <property type="entry name" value="alpha-1,2-Mannosidase"/>
    <property type="match status" value="1"/>
</dbReference>
<sequence>MLPLLRRWASYLTLLVTFLFFTFQALTFLDHHSSAQQTPLQRLTHPGFFGKKFRWRDLPQRHPVHSFTSPPSGPLEQIPRIQHEFGPETESRRTQRLTRQAAVKEAFVHSWEGYKKNAWLQDEVSPVSGGSHNGYGGWGATLVDSLDTLWIMGLKREFLIAVAGIRKIDFTTTPLERLNVFETTIRYLGGLLSAYDLSNHKYQILLEKAIELGDMVYVAFDTPNRMPVTRWDWRNSALGGPQEAARFSLLAEVGSLTLEFTRLSQLTGNNKWYDAIARITDLFEDQQNRTKVPGLFATMIDTKNADFTRDVTFSFGGMADSLYEYLPKQHLMLGGRSEQYRSLYLHAIESAKEHIFFQPLNQENRQLLISGSIKRNSAARITLIPEGEHLSCFAGGMVALAAKAFDQTQDLDVARRLVDGCLWAYESMPSGIMPEIYRAAPCKPTSSDNCSWSQERWYEAITSNGPEEAQSIISSLNLPPGFVEVKDSRYQLRPEAIESMFILYRITGDMTLQDQAWDMFQTISNLTRTRIAHAGLEDVRDVVPKQVDSMESFWTAETLKYFYLIFAEPELVSLDEFVL</sequence>
<dbReference type="Gene3D" id="1.50.10.10">
    <property type="match status" value="1"/>
</dbReference>
<feature type="disulfide bond" evidence="7">
    <location>
        <begin position="392"/>
        <end position="421"/>
    </location>
</feature>
<dbReference type="AlphaFoldDB" id="A0AAN7TBD1"/>
<evidence type="ECO:0000256" key="6">
    <source>
        <dbReference type="PIRSR" id="PIRSR601382-1"/>
    </source>
</evidence>
<dbReference type="EMBL" id="JAVRRL010000078">
    <property type="protein sequence ID" value="KAK5108790.1"/>
    <property type="molecule type" value="Genomic_DNA"/>
</dbReference>
<feature type="active site" evidence="6">
    <location>
        <position position="320"/>
    </location>
</feature>
<dbReference type="GO" id="GO:0005975">
    <property type="term" value="P:carbohydrate metabolic process"/>
    <property type="evidence" value="ECO:0007669"/>
    <property type="project" value="InterPro"/>
</dbReference>
<evidence type="ECO:0000256" key="7">
    <source>
        <dbReference type="PIRSR" id="PIRSR601382-3"/>
    </source>
</evidence>
<evidence type="ECO:0000256" key="1">
    <source>
        <dbReference type="ARBA" id="ARBA00001913"/>
    </source>
</evidence>
<dbReference type="PANTHER" id="PTHR11742:SF49">
    <property type="entry name" value="ALPHA-1,2-MANNOSIDASE"/>
    <property type="match status" value="1"/>
</dbReference>
<dbReference type="EC" id="3.2.1.-" evidence="8"/>
<evidence type="ECO:0000256" key="2">
    <source>
        <dbReference type="ARBA" id="ARBA00004922"/>
    </source>
</evidence>
<keyword evidence="4 8" id="KW-0378">Hydrolase</keyword>
<gene>
    <name evidence="9" type="ORF">LTR62_007850</name>
</gene>
<evidence type="ECO:0000256" key="5">
    <source>
        <dbReference type="ARBA" id="ARBA00023157"/>
    </source>
</evidence>
<dbReference type="PRINTS" id="PR00747">
    <property type="entry name" value="GLYHDRLASE47"/>
</dbReference>
<evidence type="ECO:0000313" key="9">
    <source>
        <dbReference type="EMBL" id="KAK5108790.1"/>
    </source>
</evidence>
<dbReference type="InterPro" id="IPR050749">
    <property type="entry name" value="Glycosyl_Hydrolase_47"/>
</dbReference>
<dbReference type="InterPro" id="IPR012341">
    <property type="entry name" value="6hp_glycosidase-like_sf"/>
</dbReference>